<accession>A0A1S8CVH5</accession>
<gene>
    <name evidence="1" type="ORF">BKE30_08355</name>
</gene>
<dbReference type="STRING" id="1907941.BKE30_08355"/>
<evidence type="ECO:0000313" key="1">
    <source>
        <dbReference type="EMBL" id="ONG39787.1"/>
    </source>
</evidence>
<dbReference type="EMBL" id="MLCN01000022">
    <property type="protein sequence ID" value="ONG39787.1"/>
    <property type="molecule type" value="Genomic_DNA"/>
</dbReference>
<comment type="caution">
    <text evidence="1">The sequence shown here is derived from an EMBL/GenBank/DDBJ whole genome shotgun (WGS) entry which is preliminary data.</text>
</comment>
<dbReference type="AlphaFoldDB" id="A0A1S8CVH5"/>
<name>A0A1S8CVH5_9GAMM</name>
<sequence>MKDRDVVIGINVAMDGEFATNKEFWLLLLSKVTLGAVSSRLNCFAAKTTQLRELRNIHE</sequence>
<proteinExistence type="predicted"/>
<keyword evidence="2" id="KW-1185">Reference proteome</keyword>
<evidence type="ECO:0000313" key="2">
    <source>
        <dbReference type="Proteomes" id="UP000192132"/>
    </source>
</evidence>
<reference evidence="1 2" key="1">
    <citation type="submission" date="2016-10" db="EMBL/GenBank/DDBJ databases">
        <title>Draft Genome sequence of Alkanindiges sp. strain H1.</title>
        <authorList>
            <person name="Subhash Y."/>
            <person name="Lee S."/>
        </authorList>
    </citation>
    <scope>NUCLEOTIDE SEQUENCE [LARGE SCALE GENOMIC DNA]</scope>
    <source>
        <strain evidence="1 2">H1</strain>
    </source>
</reference>
<protein>
    <submittedName>
        <fullName evidence="1">Uncharacterized protein</fullName>
    </submittedName>
</protein>
<organism evidence="1 2">
    <name type="scientific">Alkanindiges hydrocarboniclasticus</name>
    <dbReference type="NCBI Taxonomy" id="1907941"/>
    <lineage>
        <taxon>Bacteria</taxon>
        <taxon>Pseudomonadati</taxon>
        <taxon>Pseudomonadota</taxon>
        <taxon>Gammaproteobacteria</taxon>
        <taxon>Moraxellales</taxon>
        <taxon>Moraxellaceae</taxon>
        <taxon>Alkanindiges</taxon>
    </lineage>
</organism>
<dbReference type="Proteomes" id="UP000192132">
    <property type="component" value="Unassembled WGS sequence"/>
</dbReference>